<dbReference type="Gene3D" id="2.60.40.790">
    <property type="match status" value="1"/>
</dbReference>
<name>A0A935C6I2_9BACT</name>
<dbReference type="InterPro" id="IPR008978">
    <property type="entry name" value="HSP20-like_chaperone"/>
</dbReference>
<dbReference type="SUPFAM" id="SSF49764">
    <property type="entry name" value="HSP20-like chaperones"/>
    <property type="match status" value="1"/>
</dbReference>
<proteinExistence type="inferred from homology"/>
<reference evidence="4" key="1">
    <citation type="submission" date="2021-01" db="EMBL/GenBank/DDBJ databases">
        <title>Marivirga aurantiaca sp. nov., isolated from intertidal surface sediments.</title>
        <authorList>
            <person name="Zhang M."/>
        </authorList>
    </citation>
    <scope>NUCLEOTIDE SEQUENCE</scope>
    <source>
        <strain evidence="4">S37H4</strain>
    </source>
</reference>
<dbReference type="AlphaFoldDB" id="A0A935C6I2"/>
<dbReference type="InterPro" id="IPR031107">
    <property type="entry name" value="Small_HSP"/>
</dbReference>
<keyword evidence="5" id="KW-1185">Reference proteome</keyword>
<sequence>MTRPSTFSGTASLFDDFFEDFPSTKLGNGFKNVPSANVIEHENEFIIELAAPGIKKGDFNIDMANGQLIISAEQKDEKEEENENFTRREFSYNSFSRAFTLPDSIDSDKINAQYKEGILKLNLPKKEESKKQAKKRIEIK</sequence>
<organism evidence="4 5">
    <name type="scientific">Marivirga aurantiaca</name>
    <dbReference type="NCBI Taxonomy" id="2802615"/>
    <lineage>
        <taxon>Bacteria</taxon>
        <taxon>Pseudomonadati</taxon>
        <taxon>Bacteroidota</taxon>
        <taxon>Cytophagia</taxon>
        <taxon>Cytophagales</taxon>
        <taxon>Marivirgaceae</taxon>
        <taxon>Marivirga</taxon>
    </lineage>
</organism>
<dbReference type="EMBL" id="JAEQBW010000001">
    <property type="protein sequence ID" value="MBK6264461.1"/>
    <property type="molecule type" value="Genomic_DNA"/>
</dbReference>
<dbReference type="PROSITE" id="PS01031">
    <property type="entry name" value="SHSP"/>
    <property type="match status" value="1"/>
</dbReference>
<evidence type="ECO:0000313" key="5">
    <source>
        <dbReference type="Proteomes" id="UP000611723"/>
    </source>
</evidence>
<feature type="domain" description="SHSP" evidence="3">
    <location>
        <begin position="27"/>
        <end position="140"/>
    </location>
</feature>
<dbReference type="InterPro" id="IPR002068">
    <property type="entry name" value="A-crystallin/Hsp20_dom"/>
</dbReference>
<dbReference type="CDD" id="cd06464">
    <property type="entry name" value="ACD_sHsps-like"/>
    <property type="match status" value="1"/>
</dbReference>
<evidence type="ECO:0000256" key="2">
    <source>
        <dbReference type="RuleBase" id="RU003616"/>
    </source>
</evidence>
<evidence type="ECO:0000256" key="1">
    <source>
        <dbReference type="PROSITE-ProRule" id="PRU00285"/>
    </source>
</evidence>
<dbReference type="Proteomes" id="UP000611723">
    <property type="component" value="Unassembled WGS sequence"/>
</dbReference>
<protein>
    <submittedName>
        <fullName evidence="4">Hsp20/alpha crystallin family protein</fullName>
    </submittedName>
</protein>
<evidence type="ECO:0000259" key="3">
    <source>
        <dbReference type="PROSITE" id="PS01031"/>
    </source>
</evidence>
<evidence type="ECO:0000313" key="4">
    <source>
        <dbReference type="EMBL" id="MBK6264461.1"/>
    </source>
</evidence>
<comment type="caution">
    <text evidence="4">The sequence shown here is derived from an EMBL/GenBank/DDBJ whole genome shotgun (WGS) entry which is preliminary data.</text>
</comment>
<comment type="similarity">
    <text evidence="1 2">Belongs to the small heat shock protein (HSP20) family.</text>
</comment>
<dbReference type="Pfam" id="PF00011">
    <property type="entry name" value="HSP20"/>
    <property type="match status" value="1"/>
</dbReference>
<dbReference type="PANTHER" id="PTHR11527">
    <property type="entry name" value="HEAT-SHOCK PROTEIN 20 FAMILY MEMBER"/>
    <property type="match status" value="1"/>
</dbReference>
<accession>A0A935C6I2</accession>
<gene>
    <name evidence="4" type="ORF">JKA74_05380</name>
</gene>